<keyword evidence="2" id="KW-1185">Reference proteome</keyword>
<evidence type="ECO:0000313" key="2">
    <source>
        <dbReference type="Proteomes" id="UP000828941"/>
    </source>
</evidence>
<reference evidence="1 2" key="1">
    <citation type="journal article" date="2022" name="DNA Res.">
        <title>Chromosomal-level genome assembly of the orchid tree Bauhinia variegata (Leguminosae; Cercidoideae) supports the allotetraploid origin hypothesis of Bauhinia.</title>
        <authorList>
            <person name="Zhong Y."/>
            <person name="Chen Y."/>
            <person name="Zheng D."/>
            <person name="Pang J."/>
            <person name="Liu Y."/>
            <person name="Luo S."/>
            <person name="Meng S."/>
            <person name="Qian L."/>
            <person name="Wei D."/>
            <person name="Dai S."/>
            <person name="Zhou R."/>
        </authorList>
    </citation>
    <scope>NUCLEOTIDE SEQUENCE [LARGE SCALE GENOMIC DNA]</scope>
    <source>
        <strain evidence="1">BV-YZ2020</strain>
    </source>
</reference>
<dbReference type="EMBL" id="CM039430">
    <property type="protein sequence ID" value="KAI4345856.1"/>
    <property type="molecule type" value="Genomic_DNA"/>
</dbReference>
<proteinExistence type="predicted"/>
<name>A0ACB9PED6_BAUVA</name>
<comment type="caution">
    <text evidence="1">The sequence shown here is derived from an EMBL/GenBank/DDBJ whole genome shotgun (WGS) entry which is preliminary data.</text>
</comment>
<evidence type="ECO:0000313" key="1">
    <source>
        <dbReference type="EMBL" id="KAI4345856.1"/>
    </source>
</evidence>
<dbReference type="Proteomes" id="UP000828941">
    <property type="component" value="Chromosome 5"/>
</dbReference>
<organism evidence="1 2">
    <name type="scientific">Bauhinia variegata</name>
    <name type="common">Purple orchid tree</name>
    <name type="synonym">Phanera variegata</name>
    <dbReference type="NCBI Taxonomy" id="167791"/>
    <lineage>
        <taxon>Eukaryota</taxon>
        <taxon>Viridiplantae</taxon>
        <taxon>Streptophyta</taxon>
        <taxon>Embryophyta</taxon>
        <taxon>Tracheophyta</taxon>
        <taxon>Spermatophyta</taxon>
        <taxon>Magnoliopsida</taxon>
        <taxon>eudicotyledons</taxon>
        <taxon>Gunneridae</taxon>
        <taxon>Pentapetalae</taxon>
        <taxon>rosids</taxon>
        <taxon>fabids</taxon>
        <taxon>Fabales</taxon>
        <taxon>Fabaceae</taxon>
        <taxon>Cercidoideae</taxon>
        <taxon>Cercideae</taxon>
        <taxon>Bauhiniinae</taxon>
        <taxon>Bauhinia</taxon>
    </lineage>
</organism>
<protein>
    <submittedName>
        <fullName evidence="1">Uncharacterized protein</fullName>
    </submittedName>
</protein>
<sequence length="185" mass="21296">MAERTQQLVQKLNEFISKVSDQNISEALVAVKEAFERSEPHLNHAEWEREFDATVATSVSHITGLVDEVEDFVDTFSWIFSAEEELLETFNTIQQFLGGFPTQIPDLLRDFSDEVCNRLEKHLSLLRPEVQFTEAAEGWVRASFSPESFEHNYQIGGSCYGVGKDILYPYRGLERFIRDAVRKEL</sequence>
<accession>A0ACB9PED6</accession>
<gene>
    <name evidence="1" type="ORF">L6164_012945</name>
</gene>